<gene>
    <name evidence="1" type="ORF">GRI68_12025</name>
</gene>
<dbReference type="SUPFAM" id="SSF51161">
    <property type="entry name" value="Trimeric LpxA-like enzymes"/>
    <property type="match status" value="1"/>
</dbReference>
<keyword evidence="1" id="KW-0808">Transferase</keyword>
<dbReference type="RefSeq" id="WP_160617464.1">
    <property type="nucleotide sequence ID" value="NZ_WTYR01000001.1"/>
</dbReference>
<proteinExistence type="predicted"/>
<dbReference type="GO" id="GO:0016746">
    <property type="term" value="F:acyltransferase activity"/>
    <property type="evidence" value="ECO:0007669"/>
    <property type="project" value="UniProtKB-KW"/>
</dbReference>
<keyword evidence="1" id="KW-0012">Acyltransferase</keyword>
<evidence type="ECO:0000313" key="2">
    <source>
        <dbReference type="Proteomes" id="UP000429229"/>
    </source>
</evidence>
<dbReference type="EMBL" id="WTYR01000001">
    <property type="protein sequence ID" value="MXP10907.1"/>
    <property type="molecule type" value="Genomic_DNA"/>
</dbReference>
<dbReference type="Pfam" id="PF00132">
    <property type="entry name" value="Hexapep"/>
    <property type="match status" value="1"/>
</dbReference>
<keyword evidence="2" id="KW-1185">Reference proteome</keyword>
<dbReference type="Proteomes" id="UP000429229">
    <property type="component" value="Unassembled WGS sequence"/>
</dbReference>
<protein>
    <submittedName>
        <fullName evidence="1">Acyltransferase</fullName>
    </submittedName>
</protein>
<dbReference type="Gene3D" id="2.160.10.10">
    <property type="entry name" value="Hexapeptide repeat proteins"/>
    <property type="match status" value="1"/>
</dbReference>
<dbReference type="OrthoDB" id="7433482at2"/>
<dbReference type="InterPro" id="IPR011004">
    <property type="entry name" value="Trimer_LpxA-like_sf"/>
</dbReference>
<accession>A0A6I4U9I1</accession>
<dbReference type="InterPro" id="IPR051159">
    <property type="entry name" value="Hexapeptide_acetyltransf"/>
</dbReference>
<dbReference type="PANTHER" id="PTHR23416">
    <property type="entry name" value="SIALIC ACID SYNTHASE-RELATED"/>
    <property type="match status" value="1"/>
</dbReference>
<reference evidence="1 2" key="1">
    <citation type="submission" date="2019-12" db="EMBL/GenBank/DDBJ databases">
        <title>Genomic-based taxomic classification of the family Erythrobacteraceae.</title>
        <authorList>
            <person name="Xu L."/>
        </authorList>
    </citation>
    <scope>NUCLEOTIDE SEQUENCE [LARGE SCALE GENOMIC DNA]</scope>
    <source>
        <strain evidence="1 2">LMG 29519</strain>
    </source>
</reference>
<evidence type="ECO:0000313" key="1">
    <source>
        <dbReference type="EMBL" id="MXP10907.1"/>
    </source>
</evidence>
<dbReference type="CDD" id="cd04647">
    <property type="entry name" value="LbH_MAT_like"/>
    <property type="match status" value="1"/>
</dbReference>
<name>A0A6I4U9I1_9SPHN</name>
<organism evidence="1 2">
    <name type="scientific">Alteriqipengyuania halimionae</name>
    <dbReference type="NCBI Taxonomy" id="1926630"/>
    <lineage>
        <taxon>Bacteria</taxon>
        <taxon>Pseudomonadati</taxon>
        <taxon>Pseudomonadota</taxon>
        <taxon>Alphaproteobacteria</taxon>
        <taxon>Sphingomonadales</taxon>
        <taxon>Erythrobacteraceae</taxon>
        <taxon>Alteriqipengyuania</taxon>
    </lineage>
</organism>
<dbReference type="AlphaFoldDB" id="A0A6I4U9I1"/>
<sequence length="210" mass="23134">MFAAVGELLQNPTMLAIRLRNAISSTFLRLVSGRSFGRLGKGSRIVRPVGIERADRIFIDDDVFVAPLTGLQVYDRPEAGRLDIGAGCKIGRFNHIYAYGSVRLEPKVLTANGVYISDNSHRFENPDVAIMDQPIDPLAETVIGEGSWIGHNAVVFGARIGRHCVIAANAVVNRNIPDHCVVVGVNRIVRRLDTEQDIWRRTLEDGSFAD</sequence>
<dbReference type="InterPro" id="IPR001451">
    <property type="entry name" value="Hexapep"/>
</dbReference>
<comment type="caution">
    <text evidence="1">The sequence shown here is derived from an EMBL/GenBank/DDBJ whole genome shotgun (WGS) entry which is preliminary data.</text>
</comment>